<evidence type="ECO:0000313" key="2">
    <source>
        <dbReference type="EMBL" id="HJG16486.1"/>
    </source>
</evidence>
<name>A0A921IDR0_9LACO</name>
<dbReference type="AlphaFoldDB" id="A0A921IDR0"/>
<accession>A0A921IDR0</accession>
<reference evidence="2" key="1">
    <citation type="journal article" date="2021" name="PeerJ">
        <title>Extensive microbial diversity within the chicken gut microbiome revealed by metagenomics and culture.</title>
        <authorList>
            <person name="Gilroy R."/>
            <person name="Ravi A."/>
            <person name="Getino M."/>
            <person name="Pursley I."/>
            <person name="Horton D.L."/>
            <person name="Alikhan N.F."/>
            <person name="Baker D."/>
            <person name="Gharbi K."/>
            <person name="Hall N."/>
            <person name="Watson M."/>
            <person name="Adriaenssens E.M."/>
            <person name="Foster-Nyarko E."/>
            <person name="Jarju S."/>
            <person name="Secka A."/>
            <person name="Antonio M."/>
            <person name="Oren A."/>
            <person name="Chaudhuri R.R."/>
            <person name="La Ragione R."/>
            <person name="Hildebrand F."/>
            <person name="Pallen M.J."/>
        </authorList>
    </citation>
    <scope>NUCLEOTIDE SEQUENCE</scope>
    <source>
        <strain evidence="2">CHK189-29639</strain>
    </source>
</reference>
<comment type="caution">
    <text evidence="2">The sequence shown here is derived from an EMBL/GenBank/DDBJ whole genome shotgun (WGS) entry which is preliminary data.</text>
</comment>
<proteinExistence type="predicted"/>
<evidence type="ECO:0000256" key="1">
    <source>
        <dbReference type="SAM" id="Coils"/>
    </source>
</evidence>
<sequence length="199" mass="23759">MDLEDLINNSVRKSAEDLLNQYKEKLAGLTEELSVDGLALNPFEMMEGDMSSIKYKDIISDSIEKEEVVVGQKEERNTNKRWFKPWTWFEPKYYIEDETEEREYVNKEKLAQKFFAPIQESLYKNSESAQNYAKESTKEIKEYFSKKFDELDELLQEKLNDLKKYTSDEEKAQLELEKVQNRLNWLNKIQDKINKILEI</sequence>
<dbReference type="Proteomes" id="UP000759256">
    <property type="component" value="Unassembled WGS sequence"/>
</dbReference>
<organism evidence="2 3">
    <name type="scientific">Ligilactobacillus salivarius</name>
    <dbReference type="NCBI Taxonomy" id="1624"/>
    <lineage>
        <taxon>Bacteria</taxon>
        <taxon>Bacillati</taxon>
        <taxon>Bacillota</taxon>
        <taxon>Bacilli</taxon>
        <taxon>Lactobacillales</taxon>
        <taxon>Lactobacillaceae</taxon>
        <taxon>Ligilactobacillus</taxon>
    </lineage>
</organism>
<feature type="coiled-coil region" evidence="1">
    <location>
        <begin position="148"/>
        <end position="189"/>
    </location>
</feature>
<evidence type="ECO:0000313" key="3">
    <source>
        <dbReference type="Proteomes" id="UP000759256"/>
    </source>
</evidence>
<protein>
    <submittedName>
        <fullName evidence="2">Uncharacterized protein</fullName>
    </submittedName>
</protein>
<reference evidence="2" key="2">
    <citation type="submission" date="2021-09" db="EMBL/GenBank/DDBJ databases">
        <authorList>
            <person name="Gilroy R."/>
        </authorList>
    </citation>
    <scope>NUCLEOTIDE SEQUENCE</scope>
    <source>
        <strain evidence="2">CHK189-29639</strain>
    </source>
</reference>
<keyword evidence="1" id="KW-0175">Coiled coil</keyword>
<gene>
    <name evidence="2" type="ORF">K8V06_10245</name>
</gene>
<dbReference type="EMBL" id="DYVK01000100">
    <property type="protein sequence ID" value="HJG16486.1"/>
    <property type="molecule type" value="Genomic_DNA"/>
</dbReference>